<dbReference type="AlphaFoldDB" id="A0A8J4SHD7"/>
<evidence type="ECO:0000256" key="1">
    <source>
        <dbReference type="SAM" id="MobiDB-lite"/>
    </source>
</evidence>
<dbReference type="Proteomes" id="UP000748531">
    <property type="component" value="Unassembled WGS sequence"/>
</dbReference>
<feature type="compositionally biased region" description="Basic residues" evidence="1">
    <location>
        <begin position="41"/>
        <end position="57"/>
    </location>
</feature>
<proteinExistence type="predicted"/>
<accession>A0A8J4SHD7</accession>
<sequence length="117" mass="13274">MVASPIAPPPPSSINRSIDKQLGETDGHSVAPYNRSEMATHTKHRGHCPRNSSHRSMCKSMSRTEQIRQTEAPVNKHLENADGAYRVWRNLMWTVGMLWNNVGKLLHRDAMDDDIEN</sequence>
<dbReference type="EMBL" id="LUCH01005577">
    <property type="protein sequence ID" value="KAF5397953.1"/>
    <property type="molecule type" value="Genomic_DNA"/>
</dbReference>
<feature type="compositionally biased region" description="Basic and acidic residues" evidence="1">
    <location>
        <begin position="17"/>
        <end position="27"/>
    </location>
</feature>
<evidence type="ECO:0000313" key="3">
    <source>
        <dbReference type="Proteomes" id="UP000748531"/>
    </source>
</evidence>
<feature type="region of interest" description="Disordered" evidence="1">
    <location>
        <begin position="1"/>
        <end position="59"/>
    </location>
</feature>
<gene>
    <name evidence="2" type="ORF">PHET_07993</name>
</gene>
<dbReference type="OrthoDB" id="6306134at2759"/>
<evidence type="ECO:0000313" key="2">
    <source>
        <dbReference type="EMBL" id="KAF5397953.1"/>
    </source>
</evidence>
<keyword evidence="3" id="KW-1185">Reference proteome</keyword>
<comment type="caution">
    <text evidence="2">The sequence shown here is derived from an EMBL/GenBank/DDBJ whole genome shotgun (WGS) entry which is preliminary data.</text>
</comment>
<feature type="compositionally biased region" description="Pro residues" evidence="1">
    <location>
        <begin position="1"/>
        <end position="12"/>
    </location>
</feature>
<organism evidence="2 3">
    <name type="scientific">Paragonimus heterotremus</name>
    <dbReference type="NCBI Taxonomy" id="100268"/>
    <lineage>
        <taxon>Eukaryota</taxon>
        <taxon>Metazoa</taxon>
        <taxon>Spiralia</taxon>
        <taxon>Lophotrochozoa</taxon>
        <taxon>Platyhelminthes</taxon>
        <taxon>Trematoda</taxon>
        <taxon>Digenea</taxon>
        <taxon>Plagiorchiida</taxon>
        <taxon>Troglotremata</taxon>
        <taxon>Troglotrematidae</taxon>
        <taxon>Paragonimus</taxon>
    </lineage>
</organism>
<protein>
    <submittedName>
        <fullName evidence="2">Uncharacterized protein</fullName>
    </submittedName>
</protein>
<reference evidence="2" key="1">
    <citation type="submission" date="2019-05" db="EMBL/GenBank/DDBJ databases">
        <title>Annotation for the trematode Paragonimus heterotremus.</title>
        <authorList>
            <person name="Choi Y.-J."/>
        </authorList>
    </citation>
    <scope>NUCLEOTIDE SEQUENCE</scope>
    <source>
        <strain evidence="2">LC</strain>
    </source>
</reference>
<name>A0A8J4SHD7_9TREM</name>